<name>A0ABS8UPZ8_DATST</name>
<gene>
    <name evidence="2" type="ORF">HAX54_018741</name>
</gene>
<dbReference type="EMBL" id="JACEIK010002288">
    <property type="protein sequence ID" value="MCD9560237.1"/>
    <property type="molecule type" value="Genomic_DNA"/>
</dbReference>
<reference evidence="2 3" key="1">
    <citation type="journal article" date="2021" name="BMC Genomics">
        <title>Datura genome reveals duplications of psychoactive alkaloid biosynthetic genes and high mutation rate following tissue culture.</title>
        <authorList>
            <person name="Rajewski A."/>
            <person name="Carter-House D."/>
            <person name="Stajich J."/>
            <person name="Litt A."/>
        </authorList>
    </citation>
    <scope>NUCLEOTIDE SEQUENCE [LARGE SCALE GENOMIC DNA]</scope>
    <source>
        <strain evidence="2">AR-01</strain>
    </source>
</reference>
<proteinExistence type="predicted"/>
<feature type="region of interest" description="Disordered" evidence="1">
    <location>
        <begin position="39"/>
        <end position="110"/>
    </location>
</feature>
<comment type="caution">
    <text evidence="2">The sequence shown here is derived from an EMBL/GenBank/DDBJ whole genome shotgun (WGS) entry which is preliminary data.</text>
</comment>
<evidence type="ECO:0000313" key="3">
    <source>
        <dbReference type="Proteomes" id="UP000823775"/>
    </source>
</evidence>
<feature type="compositionally biased region" description="Low complexity" evidence="1">
    <location>
        <begin position="94"/>
        <end position="110"/>
    </location>
</feature>
<accession>A0ABS8UPZ8</accession>
<organism evidence="2 3">
    <name type="scientific">Datura stramonium</name>
    <name type="common">Jimsonweed</name>
    <name type="synonym">Common thornapple</name>
    <dbReference type="NCBI Taxonomy" id="4076"/>
    <lineage>
        <taxon>Eukaryota</taxon>
        <taxon>Viridiplantae</taxon>
        <taxon>Streptophyta</taxon>
        <taxon>Embryophyta</taxon>
        <taxon>Tracheophyta</taxon>
        <taxon>Spermatophyta</taxon>
        <taxon>Magnoliopsida</taxon>
        <taxon>eudicotyledons</taxon>
        <taxon>Gunneridae</taxon>
        <taxon>Pentapetalae</taxon>
        <taxon>asterids</taxon>
        <taxon>lamiids</taxon>
        <taxon>Solanales</taxon>
        <taxon>Solanaceae</taxon>
        <taxon>Solanoideae</taxon>
        <taxon>Datureae</taxon>
        <taxon>Datura</taxon>
    </lineage>
</organism>
<protein>
    <submittedName>
        <fullName evidence="2">Uncharacterized protein</fullName>
    </submittedName>
</protein>
<keyword evidence="3" id="KW-1185">Reference proteome</keyword>
<sequence length="110" mass="12022">MDVLDKLDGWVDETSIVSSKVVVRTWNLKASEIMSYKFQTTRGGARRSRDLRNENTDCEGESQEVGTNAPSPSYQTRFAARQQAANPQSDEGNDNSADGSSSSSDNPNSD</sequence>
<evidence type="ECO:0000256" key="1">
    <source>
        <dbReference type="SAM" id="MobiDB-lite"/>
    </source>
</evidence>
<dbReference type="Proteomes" id="UP000823775">
    <property type="component" value="Unassembled WGS sequence"/>
</dbReference>
<feature type="compositionally biased region" description="Polar residues" evidence="1">
    <location>
        <begin position="64"/>
        <end position="76"/>
    </location>
</feature>
<evidence type="ECO:0000313" key="2">
    <source>
        <dbReference type="EMBL" id="MCD9560237.1"/>
    </source>
</evidence>